<dbReference type="PANTHER" id="PTHR44329">
    <property type="entry name" value="SERINE/THREONINE-PROTEIN KINASE TNNI3K-RELATED"/>
    <property type="match status" value="1"/>
</dbReference>
<dbReference type="GO" id="GO:0016787">
    <property type="term" value="F:hydrolase activity"/>
    <property type="evidence" value="ECO:0007669"/>
    <property type="project" value="UniProtKB-KW"/>
</dbReference>
<gene>
    <name evidence="2" type="ORF">MVEN_02371100</name>
</gene>
<comment type="caution">
    <text evidence="2">The sequence shown here is derived from an EMBL/GenBank/DDBJ whole genome shotgun (WGS) entry which is preliminary data.</text>
</comment>
<dbReference type="InterPro" id="IPR000719">
    <property type="entry name" value="Prot_kinase_dom"/>
</dbReference>
<dbReference type="Pfam" id="PF00069">
    <property type="entry name" value="Pkinase"/>
    <property type="match status" value="1"/>
</dbReference>
<dbReference type="InterPro" id="IPR011009">
    <property type="entry name" value="Kinase-like_dom_sf"/>
</dbReference>
<evidence type="ECO:0000313" key="3">
    <source>
        <dbReference type="Proteomes" id="UP000620124"/>
    </source>
</evidence>
<dbReference type="InterPro" id="IPR051681">
    <property type="entry name" value="Ser/Thr_Kinases-Pseudokinases"/>
</dbReference>
<dbReference type="EMBL" id="JACAZI010000030">
    <property type="protein sequence ID" value="KAF7333065.1"/>
    <property type="molecule type" value="Genomic_DNA"/>
</dbReference>
<dbReference type="GO" id="GO:0005524">
    <property type="term" value="F:ATP binding"/>
    <property type="evidence" value="ECO:0007669"/>
    <property type="project" value="InterPro"/>
</dbReference>
<reference evidence="2" key="1">
    <citation type="submission" date="2020-05" db="EMBL/GenBank/DDBJ databases">
        <title>Mycena genomes resolve the evolution of fungal bioluminescence.</title>
        <authorList>
            <person name="Tsai I.J."/>
        </authorList>
    </citation>
    <scope>NUCLEOTIDE SEQUENCE</scope>
    <source>
        <strain evidence="2">CCC161011</strain>
    </source>
</reference>
<dbReference type="Proteomes" id="UP000620124">
    <property type="component" value="Unassembled WGS sequence"/>
</dbReference>
<accession>A0A8H6X2P6</accession>
<evidence type="ECO:0000259" key="1">
    <source>
        <dbReference type="PROSITE" id="PS50011"/>
    </source>
</evidence>
<sequence length="266" mass="29785">MGQRPLQVAIKIVKYPAEKASTHFRREASVWALLRHEHLVPLVGFVKERNILISPFYEHRHIGEYLEENSAANRPRLVLSLFFSPWKKLILKSFHKVLGVASGLACLHANQIVHGHLKPANILIDDQGSAVISDFGISKVVDQHGFTTYGVGTECYMAPELFVVVSPGINPRPRHGSRTSKSSDIYSFALVALEILTSKRRKRRPGGIFITEGILLDLRAERTEYHGTLKNGLWEVLDPCLSFEPGARPCTKDVLDQLTVVFNALD</sequence>
<evidence type="ECO:0000313" key="2">
    <source>
        <dbReference type="EMBL" id="KAF7333065.1"/>
    </source>
</evidence>
<feature type="domain" description="Protein kinase" evidence="1">
    <location>
        <begin position="1"/>
        <end position="260"/>
    </location>
</feature>
<dbReference type="SUPFAM" id="SSF56112">
    <property type="entry name" value="Protein kinase-like (PK-like)"/>
    <property type="match status" value="1"/>
</dbReference>
<proteinExistence type="predicted"/>
<protein>
    <submittedName>
        <fullName evidence="2">Glycoside hydrolase family 76 protein</fullName>
    </submittedName>
</protein>
<dbReference type="GO" id="GO:0004674">
    <property type="term" value="F:protein serine/threonine kinase activity"/>
    <property type="evidence" value="ECO:0007669"/>
    <property type="project" value="TreeGrafter"/>
</dbReference>
<keyword evidence="2" id="KW-0378">Hydrolase</keyword>
<dbReference type="Gene3D" id="1.10.510.10">
    <property type="entry name" value="Transferase(Phosphotransferase) domain 1"/>
    <property type="match status" value="1"/>
</dbReference>
<dbReference type="PROSITE" id="PS50011">
    <property type="entry name" value="PROTEIN_KINASE_DOM"/>
    <property type="match status" value="1"/>
</dbReference>
<dbReference type="OrthoDB" id="346907at2759"/>
<organism evidence="2 3">
    <name type="scientific">Mycena venus</name>
    <dbReference type="NCBI Taxonomy" id="2733690"/>
    <lineage>
        <taxon>Eukaryota</taxon>
        <taxon>Fungi</taxon>
        <taxon>Dikarya</taxon>
        <taxon>Basidiomycota</taxon>
        <taxon>Agaricomycotina</taxon>
        <taxon>Agaricomycetes</taxon>
        <taxon>Agaricomycetidae</taxon>
        <taxon>Agaricales</taxon>
        <taxon>Marasmiineae</taxon>
        <taxon>Mycenaceae</taxon>
        <taxon>Mycena</taxon>
    </lineage>
</organism>
<keyword evidence="3" id="KW-1185">Reference proteome</keyword>
<dbReference type="AlphaFoldDB" id="A0A8H6X2P6"/>
<name>A0A8H6X2P6_9AGAR</name>